<evidence type="ECO:0000313" key="2">
    <source>
        <dbReference type="WBParaSite" id="HCON_00177210-00001"/>
    </source>
</evidence>
<sequence length="150" mass="17465">MELCLTFIDLKEAFDNVRTEAVIEPRATRVFLLNTSGIQCVERLSKLKRRKRAAWGALRNIEGVVKKAKNMRLDAHLFDTAVLTVPIHASTEGNPEFRAPSSNEDQQCRNYAKESKIRWTGHFMRYSDDCWTRALTEWISRNVKRTLRRP</sequence>
<reference evidence="2" key="1">
    <citation type="submission" date="2020-12" db="UniProtKB">
        <authorList>
            <consortium name="WormBaseParasite"/>
        </authorList>
    </citation>
    <scope>IDENTIFICATION</scope>
    <source>
        <strain evidence="2">MHco3</strain>
    </source>
</reference>
<dbReference type="Proteomes" id="UP000025227">
    <property type="component" value="Unplaced"/>
</dbReference>
<dbReference type="AlphaFoldDB" id="A0A7I4Z1G7"/>
<accession>A0A7I4Z1G7</accession>
<evidence type="ECO:0000313" key="1">
    <source>
        <dbReference type="Proteomes" id="UP000025227"/>
    </source>
</evidence>
<protein>
    <submittedName>
        <fullName evidence="2">Reverse transcriptase domain-containing protein</fullName>
    </submittedName>
</protein>
<proteinExistence type="predicted"/>
<dbReference type="WBParaSite" id="HCON_00177210-00001">
    <property type="protein sequence ID" value="HCON_00177210-00001"/>
    <property type="gene ID" value="HCON_00177210"/>
</dbReference>
<keyword evidence="1" id="KW-1185">Reference proteome</keyword>
<name>A0A7I4Z1G7_HAECO</name>
<organism evidence="1 2">
    <name type="scientific">Haemonchus contortus</name>
    <name type="common">Barber pole worm</name>
    <dbReference type="NCBI Taxonomy" id="6289"/>
    <lineage>
        <taxon>Eukaryota</taxon>
        <taxon>Metazoa</taxon>
        <taxon>Ecdysozoa</taxon>
        <taxon>Nematoda</taxon>
        <taxon>Chromadorea</taxon>
        <taxon>Rhabditida</taxon>
        <taxon>Rhabditina</taxon>
        <taxon>Rhabditomorpha</taxon>
        <taxon>Strongyloidea</taxon>
        <taxon>Trichostrongylidae</taxon>
        <taxon>Haemonchus</taxon>
    </lineage>
</organism>